<dbReference type="GO" id="GO:0016323">
    <property type="term" value="C:basolateral plasma membrane"/>
    <property type="evidence" value="ECO:0007669"/>
    <property type="project" value="TreeGrafter"/>
</dbReference>
<evidence type="ECO:0000256" key="3">
    <source>
        <dbReference type="ARBA" id="ARBA00004613"/>
    </source>
</evidence>
<dbReference type="InterPro" id="IPR001231">
    <property type="entry name" value="CD44_antigen"/>
</dbReference>
<dbReference type="SUPFAM" id="SSF56436">
    <property type="entry name" value="C-type lectin-like"/>
    <property type="match status" value="1"/>
</dbReference>
<keyword evidence="14" id="KW-1015">Disulfide bond</keyword>
<feature type="compositionally biased region" description="Polar residues" evidence="25">
    <location>
        <begin position="402"/>
        <end position="416"/>
    </location>
</feature>
<dbReference type="AlphaFoldDB" id="U3IXM2"/>
<evidence type="ECO:0000256" key="22">
    <source>
        <dbReference type="ARBA" id="ARBA00032514"/>
    </source>
</evidence>
<reference evidence="29 30" key="1">
    <citation type="submission" date="2017-10" db="EMBL/GenBank/DDBJ databases">
        <title>A new Pekin duck reference genome.</title>
        <authorList>
            <person name="Hou Z.-C."/>
            <person name="Zhou Z.-K."/>
            <person name="Zhu F."/>
            <person name="Hou S.-S."/>
        </authorList>
    </citation>
    <scope>NUCLEOTIDE SEQUENCE [LARGE SCALE GENOMIC DNA]</scope>
</reference>
<evidence type="ECO:0000256" key="9">
    <source>
        <dbReference type="ARBA" id="ARBA00022729"/>
    </source>
</evidence>
<dbReference type="Ensembl" id="ENSAPLT00000012731.2">
    <property type="protein sequence ID" value="ENSAPLP00000011998.2"/>
    <property type="gene ID" value="ENSAPLG00000012207.2"/>
</dbReference>
<feature type="transmembrane region" description="Helical" evidence="26">
    <location>
        <begin position="479"/>
        <end position="500"/>
    </location>
</feature>
<evidence type="ECO:0000256" key="12">
    <source>
        <dbReference type="ARBA" id="ARBA00022989"/>
    </source>
</evidence>
<feature type="region of interest" description="Disordered" evidence="25">
    <location>
        <begin position="151"/>
        <end position="270"/>
    </location>
</feature>
<proteinExistence type="predicted"/>
<evidence type="ECO:0000256" key="19">
    <source>
        <dbReference type="ARBA" id="ARBA00029928"/>
    </source>
</evidence>
<dbReference type="Proteomes" id="UP000016666">
    <property type="component" value="Chromosome 5"/>
</dbReference>
<gene>
    <name evidence="29" type="primary">CD44</name>
</gene>
<dbReference type="PANTHER" id="PTHR10225">
    <property type="entry name" value="HYALURONAN RECEPTOR"/>
    <property type="match status" value="1"/>
</dbReference>
<dbReference type="GO" id="GO:0004896">
    <property type="term" value="F:cytokine receptor activity"/>
    <property type="evidence" value="ECO:0007669"/>
    <property type="project" value="TreeGrafter"/>
</dbReference>
<evidence type="ECO:0000256" key="20">
    <source>
        <dbReference type="ARBA" id="ARBA00031179"/>
    </source>
</evidence>
<keyword evidence="12 26" id="KW-1133">Transmembrane helix</keyword>
<dbReference type="GO" id="GO:0042981">
    <property type="term" value="P:regulation of apoptotic process"/>
    <property type="evidence" value="ECO:0007669"/>
    <property type="project" value="UniProtKB-ARBA"/>
</dbReference>
<evidence type="ECO:0000256" key="10">
    <source>
        <dbReference type="ARBA" id="ARBA00022889"/>
    </source>
</evidence>
<evidence type="ECO:0000259" key="28">
    <source>
        <dbReference type="PROSITE" id="PS50963"/>
    </source>
</evidence>
<dbReference type="InterPro" id="IPR016186">
    <property type="entry name" value="C-type_lectin-like/link_sf"/>
</dbReference>
<dbReference type="FunFam" id="3.10.100.10:FF:000004">
    <property type="entry name" value="CD44 antigen isoform X2"/>
    <property type="match status" value="1"/>
</dbReference>
<dbReference type="GO" id="GO:0070374">
    <property type="term" value="P:positive regulation of ERK1 and ERK2 cascade"/>
    <property type="evidence" value="ECO:0007669"/>
    <property type="project" value="TreeGrafter"/>
</dbReference>
<dbReference type="CDD" id="cd03516">
    <property type="entry name" value="Link_domain_CD44_like"/>
    <property type="match status" value="1"/>
</dbReference>
<dbReference type="PRINTS" id="PR01265">
    <property type="entry name" value="LINKMODULE"/>
</dbReference>
<keyword evidence="17" id="KW-0966">Cell projection</keyword>
<evidence type="ECO:0000256" key="15">
    <source>
        <dbReference type="ARBA" id="ARBA00023170"/>
    </source>
</evidence>
<dbReference type="PROSITE" id="PS01241">
    <property type="entry name" value="LINK_1"/>
    <property type="match status" value="1"/>
</dbReference>
<keyword evidence="5" id="KW-1003">Cell membrane</keyword>
<evidence type="ECO:0000256" key="1">
    <source>
        <dbReference type="ARBA" id="ARBA00004105"/>
    </source>
</evidence>
<name>U3IXM2_ANAPP</name>
<evidence type="ECO:0000256" key="7">
    <source>
        <dbReference type="ARBA" id="ARBA00022553"/>
    </source>
</evidence>
<keyword evidence="11" id="KW-0654">Proteoglycan</keyword>
<evidence type="ECO:0000256" key="17">
    <source>
        <dbReference type="ARBA" id="ARBA00023273"/>
    </source>
</evidence>
<protein>
    <recommendedName>
        <fullName evidence="4">CD44 antigen</fullName>
    </recommendedName>
    <alternativeName>
        <fullName evidence="22">GP90 lymphocyte homing/adhesion receptor</fullName>
    </alternativeName>
    <alternativeName>
        <fullName evidence="21">HUTCH-I</fullName>
    </alternativeName>
    <alternativeName>
        <fullName evidence="23">Hermes antigen</fullName>
    </alternativeName>
    <alternativeName>
        <fullName evidence="20">Hyaluronate receptor</fullName>
    </alternativeName>
    <alternativeName>
        <fullName evidence="18">Phagocytic glycoprotein 1</fullName>
    </alternativeName>
    <alternativeName>
        <fullName evidence="19">Phagocytic glycoprotein I</fullName>
    </alternativeName>
</protein>
<evidence type="ECO:0000256" key="23">
    <source>
        <dbReference type="ARBA" id="ARBA00032917"/>
    </source>
</evidence>
<dbReference type="GO" id="GO:0009653">
    <property type="term" value="P:anatomical structure morphogenesis"/>
    <property type="evidence" value="ECO:0007669"/>
    <property type="project" value="UniProtKB-ARBA"/>
</dbReference>
<dbReference type="SMART" id="SM00445">
    <property type="entry name" value="LINK"/>
    <property type="match status" value="1"/>
</dbReference>
<dbReference type="InterPro" id="IPR000538">
    <property type="entry name" value="Link_dom"/>
</dbReference>
<feature type="signal peptide" evidence="27">
    <location>
        <begin position="1"/>
        <end position="20"/>
    </location>
</feature>
<keyword evidence="30" id="KW-1185">Reference proteome</keyword>
<dbReference type="HOGENOM" id="CLU_391256_0_0_1"/>
<comment type="subcellular location">
    <subcellularLocation>
        <location evidence="2">Cell membrane</location>
        <topology evidence="2">Single-pass type I membrane protein</topology>
    </subcellularLocation>
    <subcellularLocation>
        <location evidence="1">Cell projection</location>
        <location evidence="1">Microvillus</location>
    </subcellularLocation>
    <subcellularLocation>
        <location evidence="3">Secreted</location>
    </subcellularLocation>
</comment>
<keyword evidence="13 26" id="KW-0472">Membrane</keyword>
<evidence type="ECO:0000256" key="25">
    <source>
        <dbReference type="SAM" id="MobiDB-lite"/>
    </source>
</evidence>
<dbReference type="GO" id="GO:0005576">
    <property type="term" value="C:extracellular region"/>
    <property type="evidence" value="ECO:0007669"/>
    <property type="project" value="UniProtKB-SubCell"/>
</dbReference>
<evidence type="ECO:0000256" key="16">
    <source>
        <dbReference type="ARBA" id="ARBA00023180"/>
    </source>
</evidence>
<evidence type="ECO:0000256" key="27">
    <source>
        <dbReference type="SAM" id="SignalP"/>
    </source>
</evidence>
<keyword evidence="16" id="KW-0325">Glycoprotein</keyword>
<reference evidence="29" key="2">
    <citation type="submission" date="2025-08" db="UniProtKB">
        <authorList>
            <consortium name="Ensembl"/>
        </authorList>
    </citation>
    <scope>IDENTIFICATION</scope>
</reference>
<dbReference type="GO" id="GO:0005540">
    <property type="term" value="F:hyaluronic acid binding"/>
    <property type="evidence" value="ECO:0007669"/>
    <property type="project" value="InterPro"/>
</dbReference>
<evidence type="ECO:0000256" key="24">
    <source>
        <dbReference type="PROSITE-ProRule" id="PRU00323"/>
    </source>
</evidence>
<organism evidence="29 30">
    <name type="scientific">Anas platyrhynchos platyrhynchos</name>
    <name type="common">Northern mallard</name>
    <dbReference type="NCBI Taxonomy" id="8840"/>
    <lineage>
        <taxon>Eukaryota</taxon>
        <taxon>Metazoa</taxon>
        <taxon>Chordata</taxon>
        <taxon>Craniata</taxon>
        <taxon>Vertebrata</taxon>
        <taxon>Euteleostomi</taxon>
        <taxon>Archelosauria</taxon>
        <taxon>Archosauria</taxon>
        <taxon>Dinosauria</taxon>
        <taxon>Saurischia</taxon>
        <taxon>Theropoda</taxon>
        <taxon>Coelurosauria</taxon>
        <taxon>Aves</taxon>
        <taxon>Neognathae</taxon>
        <taxon>Galloanserae</taxon>
        <taxon>Anseriformes</taxon>
        <taxon>Anatidae</taxon>
        <taxon>Anatinae</taxon>
        <taxon>Anas</taxon>
    </lineage>
</organism>
<dbReference type="GO" id="GO:0006954">
    <property type="term" value="P:inflammatory response"/>
    <property type="evidence" value="ECO:0007669"/>
    <property type="project" value="TreeGrafter"/>
</dbReference>
<dbReference type="GeneTree" id="ENSGT00530000063822"/>
<keyword evidence="6" id="KW-0964">Secreted</keyword>
<dbReference type="Gene3D" id="3.10.100.10">
    <property type="entry name" value="Mannose-Binding Protein A, subunit A"/>
    <property type="match status" value="1"/>
</dbReference>
<evidence type="ECO:0000313" key="30">
    <source>
        <dbReference type="Proteomes" id="UP000016666"/>
    </source>
</evidence>
<evidence type="ECO:0000256" key="6">
    <source>
        <dbReference type="ARBA" id="ARBA00022525"/>
    </source>
</evidence>
<dbReference type="GO" id="GO:0005902">
    <property type="term" value="C:microvillus"/>
    <property type="evidence" value="ECO:0007669"/>
    <property type="project" value="UniProtKB-SubCell"/>
</dbReference>
<dbReference type="GO" id="GO:0007155">
    <property type="term" value="P:cell adhesion"/>
    <property type="evidence" value="ECO:0007669"/>
    <property type="project" value="UniProtKB-KW"/>
</dbReference>
<feature type="compositionally biased region" description="Polar residues" evidence="25">
    <location>
        <begin position="179"/>
        <end position="208"/>
    </location>
</feature>
<keyword evidence="10" id="KW-0130">Cell adhesion</keyword>
<keyword evidence="9 27" id="KW-0732">Signal</keyword>
<evidence type="ECO:0000313" key="29">
    <source>
        <dbReference type="Ensembl" id="ENSAPLP00000011998.2"/>
    </source>
</evidence>
<dbReference type="PRINTS" id="PR00658">
    <property type="entry name" value="CD44"/>
</dbReference>
<dbReference type="InterPro" id="IPR043210">
    <property type="entry name" value="CD44_antigen-like"/>
</dbReference>
<reference evidence="29" key="3">
    <citation type="submission" date="2025-09" db="UniProtKB">
        <authorList>
            <consortium name="Ensembl"/>
        </authorList>
    </citation>
    <scope>IDENTIFICATION</scope>
</reference>
<feature type="chain" id="PRO_5021193705" description="CD44 antigen" evidence="27">
    <location>
        <begin position="21"/>
        <end position="575"/>
    </location>
</feature>
<dbReference type="InterPro" id="IPR016187">
    <property type="entry name" value="CTDL_fold"/>
</dbReference>
<evidence type="ECO:0000256" key="26">
    <source>
        <dbReference type="SAM" id="Phobius"/>
    </source>
</evidence>
<accession>U3IXM2</accession>
<dbReference type="GO" id="GO:0009986">
    <property type="term" value="C:cell surface"/>
    <property type="evidence" value="ECO:0007669"/>
    <property type="project" value="UniProtKB-ARBA"/>
</dbReference>
<evidence type="ECO:0000256" key="21">
    <source>
        <dbReference type="ARBA" id="ARBA00031823"/>
    </source>
</evidence>
<feature type="region of interest" description="Disordered" evidence="25">
    <location>
        <begin position="356"/>
        <end position="471"/>
    </location>
</feature>
<feature type="compositionally biased region" description="Polar residues" evidence="25">
    <location>
        <begin position="459"/>
        <end position="471"/>
    </location>
</feature>
<comment type="caution">
    <text evidence="24">Lacks conserved residue(s) required for the propagation of feature annotation.</text>
</comment>
<evidence type="ECO:0000256" key="18">
    <source>
        <dbReference type="ARBA" id="ARBA00029917"/>
    </source>
</evidence>
<feature type="domain" description="Link" evidence="28">
    <location>
        <begin position="32"/>
        <end position="121"/>
    </location>
</feature>
<evidence type="ECO:0000256" key="13">
    <source>
        <dbReference type="ARBA" id="ARBA00023136"/>
    </source>
</evidence>
<dbReference type="GO" id="GO:0048731">
    <property type="term" value="P:system development"/>
    <property type="evidence" value="ECO:0007669"/>
    <property type="project" value="UniProtKB-ARBA"/>
</dbReference>
<evidence type="ECO:0000256" key="14">
    <source>
        <dbReference type="ARBA" id="ARBA00023157"/>
    </source>
</evidence>
<sequence>MASFYVWATFGLCLLKLCLTETQFNVSCRYRGVFHVEKNGRYSLTRTEAADLCRALNSTLSTLEQLEKAHELGFETCRYGFVVGYIVIPRINPYHLCAANHTGIYKLSANTTGRYDAYCYNATETRDKACEPIERIDTSFLSNQGEIVIDNEDGSRYNADGTRHSGDSSTSGVDDENVGSGSSHDTTPVDTSIRRSSPSYYGSVTPVSHLSDHSSGGGEKEFPVTNSDDEISPTSTDISLVTGFDDFAKEDDERHRGSTTPGPPRVHLEKTTTQTWWNPFSNEWWWSNPREKTQEPTQTTRDVTSSGNGSDDEDSSEETTYPTVFPGWHISVAKKEYAPSTTMDLQHGVLLEISTQDPWNPSYTDEEEQYPSSAGRAPVTSENEKHQGPTQHPLLHSAHSGWISQAQNPANTTGSTEHQEFTLPGENDIEKKTSYTGSTTIIDGDHGSRKGNFEPTPNPGENATTTITSEPRSSQIPDWLIIVAALLALALILVVCIAVSSRRRCGQKKKLVINNGKGAVEDRKTSELNGDASKSQEMVHLVHKEQSNDRTGASDEFLTIDETQNHQELDMKSGV</sequence>
<dbReference type="GO" id="GO:0035692">
    <property type="term" value="C:macrophage migration inhibitory factor receptor complex"/>
    <property type="evidence" value="ECO:0007669"/>
    <property type="project" value="TreeGrafter"/>
</dbReference>
<evidence type="ECO:0000256" key="4">
    <source>
        <dbReference type="ARBA" id="ARBA00020474"/>
    </source>
</evidence>
<evidence type="ECO:0000256" key="5">
    <source>
        <dbReference type="ARBA" id="ARBA00022475"/>
    </source>
</evidence>
<feature type="region of interest" description="Disordered" evidence="25">
    <location>
        <begin position="290"/>
        <end position="322"/>
    </location>
</feature>
<evidence type="ECO:0000256" key="2">
    <source>
        <dbReference type="ARBA" id="ARBA00004251"/>
    </source>
</evidence>
<keyword evidence="15" id="KW-0675">Receptor</keyword>
<keyword evidence="7" id="KW-0597">Phosphoprotein</keyword>
<evidence type="ECO:0000256" key="8">
    <source>
        <dbReference type="ARBA" id="ARBA00022692"/>
    </source>
</evidence>
<dbReference type="PROSITE" id="PS50963">
    <property type="entry name" value="LINK_2"/>
    <property type="match status" value="1"/>
</dbReference>
<keyword evidence="8 26" id="KW-0812">Transmembrane</keyword>
<dbReference type="Pfam" id="PF00193">
    <property type="entry name" value="Xlink"/>
    <property type="match status" value="1"/>
</dbReference>
<dbReference type="PANTHER" id="PTHR10225:SF6">
    <property type="entry name" value="CD44 ANTIGEN"/>
    <property type="match status" value="1"/>
</dbReference>
<evidence type="ECO:0000256" key="11">
    <source>
        <dbReference type="ARBA" id="ARBA00022974"/>
    </source>
</evidence>
<feature type="compositionally biased region" description="Basic and acidic residues" evidence="25">
    <location>
        <begin position="443"/>
        <end position="452"/>
    </location>
</feature>